<feature type="compositionally biased region" description="Low complexity" evidence="1">
    <location>
        <begin position="130"/>
        <end position="154"/>
    </location>
</feature>
<name>A0A8H7CSH3_9AGAR</name>
<organism evidence="2 3">
    <name type="scientific">Mycena venus</name>
    <dbReference type="NCBI Taxonomy" id="2733690"/>
    <lineage>
        <taxon>Eukaryota</taxon>
        <taxon>Fungi</taxon>
        <taxon>Dikarya</taxon>
        <taxon>Basidiomycota</taxon>
        <taxon>Agaricomycotina</taxon>
        <taxon>Agaricomycetes</taxon>
        <taxon>Agaricomycetidae</taxon>
        <taxon>Agaricales</taxon>
        <taxon>Marasmiineae</taxon>
        <taxon>Mycenaceae</taxon>
        <taxon>Mycena</taxon>
    </lineage>
</organism>
<feature type="compositionally biased region" description="Low complexity" evidence="1">
    <location>
        <begin position="680"/>
        <end position="691"/>
    </location>
</feature>
<feature type="compositionally biased region" description="Polar residues" evidence="1">
    <location>
        <begin position="119"/>
        <end position="129"/>
    </location>
</feature>
<dbReference type="AlphaFoldDB" id="A0A8H7CSH3"/>
<accession>A0A8H7CSH3</accession>
<evidence type="ECO:0000313" key="3">
    <source>
        <dbReference type="Proteomes" id="UP000620124"/>
    </source>
</evidence>
<feature type="compositionally biased region" description="Low complexity" evidence="1">
    <location>
        <begin position="276"/>
        <end position="287"/>
    </location>
</feature>
<reference evidence="2" key="1">
    <citation type="submission" date="2020-05" db="EMBL/GenBank/DDBJ databases">
        <title>Mycena genomes resolve the evolution of fungal bioluminescence.</title>
        <authorList>
            <person name="Tsai I.J."/>
        </authorList>
    </citation>
    <scope>NUCLEOTIDE SEQUENCE</scope>
    <source>
        <strain evidence="2">CCC161011</strain>
    </source>
</reference>
<evidence type="ECO:0000256" key="1">
    <source>
        <dbReference type="SAM" id="MobiDB-lite"/>
    </source>
</evidence>
<comment type="caution">
    <text evidence="2">The sequence shown here is derived from an EMBL/GenBank/DDBJ whole genome shotgun (WGS) entry which is preliminary data.</text>
</comment>
<feature type="region of interest" description="Disordered" evidence="1">
    <location>
        <begin position="181"/>
        <end position="205"/>
    </location>
</feature>
<feature type="region of interest" description="Disordered" evidence="1">
    <location>
        <begin position="709"/>
        <end position="733"/>
    </location>
</feature>
<feature type="compositionally biased region" description="Low complexity" evidence="1">
    <location>
        <begin position="402"/>
        <end position="423"/>
    </location>
</feature>
<feature type="compositionally biased region" description="Polar residues" evidence="1">
    <location>
        <begin position="341"/>
        <end position="382"/>
    </location>
</feature>
<feature type="region of interest" description="Disordered" evidence="1">
    <location>
        <begin position="652"/>
        <end position="694"/>
    </location>
</feature>
<dbReference type="EMBL" id="JACAZI010000011">
    <property type="protein sequence ID" value="KAF7348684.1"/>
    <property type="molecule type" value="Genomic_DNA"/>
</dbReference>
<dbReference type="OrthoDB" id="3069442at2759"/>
<feature type="compositionally biased region" description="Low complexity" evidence="1">
    <location>
        <begin position="440"/>
        <end position="451"/>
    </location>
</feature>
<sequence length="733" mass="76978">MNLSPCIRRQSRVTRRIAHSEQPGEVEVQADMKSTRTESTQKAASFKAKRRQGVSDLRIPPLALFSLGTTDSGLRFTHCASDSDSSAEGVEEVFEFPHPPRSALEAGAFFSLDSHSAHSSVDSRLSTPDSSSHLHSRCSSPTSSGPPATPTSPAHSVKAQMHMRPVRPLSTRKCGAAALASSAPTLSPPCSSASTPVSLRSSSSESATSLPFHAITVQLEEQDAPDDEYYAAHARAFVTLSRPRLPPSPFTLLRTPSGAWAASPVSAGCGAEADTPAAPSAPKRSPSTCAQPSATMLCESGGIPKVIVSPPKPIVSPTTDTRGDSLHSRVRPRLPPPTVFPSPSSLQPSAESAVASSSHLRNSHLHPTSTATLTSVSHPRTTGDANVKARLCAFKFPESHSHSLSPSPTSSSGATAPPTASATNTVFSSSFSLPRITIAPSSSPTPSFSPSHLGSPNADGVSFSPSPSPAAVFASSACTGTEFLPSHVTPSDDTFGFSLAYYLPSQRLPIRTTGTGGTSKEGGEKGGELADVAADYAAYAPLLRPPTPTPSPHADWAKSPSPQCGGEMGGDANNEGEWDPCSWYADGDNEDEEEHELSPLIASAPSPFPFVECSSEDEDDCGATWRALASTSGSGSSEACLLSCAPLPVPPAPYRQTQHTSSSPSRRYSRHDATPELHSRWSSSTLSSLHSAQTPPLKTFSLARRYLGTRTHPRKGKASHSKPMRPRHGRWGV</sequence>
<feature type="region of interest" description="Disordered" evidence="1">
    <location>
        <begin position="10"/>
        <end position="50"/>
    </location>
</feature>
<feature type="compositionally biased region" description="Polar residues" evidence="1">
    <location>
        <begin position="655"/>
        <end position="666"/>
    </location>
</feature>
<feature type="compositionally biased region" description="Basic and acidic residues" evidence="1">
    <location>
        <begin position="670"/>
        <end position="679"/>
    </location>
</feature>
<protein>
    <submittedName>
        <fullName evidence="2">Uncharacterized protein</fullName>
    </submittedName>
</protein>
<feature type="region of interest" description="Disordered" evidence="1">
    <location>
        <begin position="399"/>
        <end position="423"/>
    </location>
</feature>
<dbReference type="Proteomes" id="UP000620124">
    <property type="component" value="Unassembled WGS sequence"/>
</dbReference>
<feature type="region of interest" description="Disordered" evidence="1">
    <location>
        <begin position="263"/>
        <end position="382"/>
    </location>
</feature>
<feature type="region of interest" description="Disordered" evidence="1">
    <location>
        <begin position="547"/>
        <end position="569"/>
    </location>
</feature>
<proteinExistence type="predicted"/>
<keyword evidence="3" id="KW-1185">Reference proteome</keyword>
<evidence type="ECO:0000313" key="2">
    <source>
        <dbReference type="EMBL" id="KAF7348684.1"/>
    </source>
</evidence>
<feature type="region of interest" description="Disordered" evidence="1">
    <location>
        <begin position="119"/>
        <end position="161"/>
    </location>
</feature>
<feature type="compositionally biased region" description="Basic residues" evidence="1">
    <location>
        <begin position="711"/>
        <end position="733"/>
    </location>
</feature>
<gene>
    <name evidence="2" type="ORF">MVEN_01387200</name>
</gene>
<feature type="region of interest" description="Disordered" evidence="1">
    <location>
        <begin position="440"/>
        <end position="466"/>
    </location>
</feature>